<keyword evidence="4" id="KW-0507">mRNA processing</keyword>
<dbReference type="PROSITE" id="PS51295">
    <property type="entry name" value="CRM"/>
    <property type="match status" value="1"/>
</dbReference>
<dbReference type="GO" id="GO:0000373">
    <property type="term" value="P:Group II intron splicing"/>
    <property type="evidence" value="ECO:0007669"/>
    <property type="project" value="UniProtKB-ARBA"/>
</dbReference>
<dbReference type="GO" id="GO:0003729">
    <property type="term" value="F:mRNA binding"/>
    <property type="evidence" value="ECO:0007669"/>
    <property type="project" value="InterPro"/>
</dbReference>
<gene>
    <name evidence="12" type="ORF">TIFTF001_049912</name>
</gene>
<evidence type="ECO:0000313" key="12">
    <source>
        <dbReference type="EMBL" id="GMN19383.1"/>
    </source>
</evidence>
<evidence type="ECO:0000259" key="11">
    <source>
        <dbReference type="PROSITE" id="PS51295"/>
    </source>
</evidence>
<keyword evidence="2" id="KW-0150">Chloroplast</keyword>
<comment type="subcellular location">
    <subcellularLocation>
        <location evidence="1">Plastid</location>
        <location evidence="1">Chloroplast</location>
    </subcellularLocation>
</comment>
<evidence type="ECO:0000256" key="2">
    <source>
        <dbReference type="ARBA" id="ARBA00022528"/>
    </source>
</evidence>
<evidence type="ECO:0000256" key="8">
    <source>
        <dbReference type="ARBA" id="ARBA00023187"/>
    </source>
</evidence>
<protein>
    <recommendedName>
        <fullName evidence="11">CRM domain-containing protein</fullName>
    </recommendedName>
</protein>
<keyword evidence="9" id="KW-0687">Ribonucleoprotein</keyword>
<evidence type="ECO:0000256" key="9">
    <source>
        <dbReference type="ARBA" id="ARBA00023274"/>
    </source>
</evidence>
<accession>A0AA87YP38</accession>
<dbReference type="GO" id="GO:0006397">
    <property type="term" value="P:mRNA processing"/>
    <property type="evidence" value="ECO:0007669"/>
    <property type="project" value="UniProtKB-KW"/>
</dbReference>
<keyword evidence="6 10" id="KW-0694">RNA-binding</keyword>
<dbReference type="EMBL" id="BTGU01007580">
    <property type="protein sequence ID" value="GMN19383.1"/>
    <property type="molecule type" value="Genomic_DNA"/>
</dbReference>
<keyword evidence="13" id="KW-1185">Reference proteome</keyword>
<keyword evidence="3" id="KW-0934">Plastid</keyword>
<dbReference type="PANTHER" id="PTHR31846:SF10">
    <property type="entry name" value="CHLOROPLASTIC GROUP IIA INTRON SPLICING FACILITATOR CRS1, CHLOROPLASTIC"/>
    <property type="match status" value="1"/>
</dbReference>
<name>A0AA87YP38_FICCA</name>
<evidence type="ECO:0000256" key="5">
    <source>
        <dbReference type="ARBA" id="ARBA00022737"/>
    </source>
</evidence>
<keyword evidence="7" id="KW-0809">Transit peptide</keyword>
<reference evidence="12" key="1">
    <citation type="submission" date="2023-07" db="EMBL/GenBank/DDBJ databases">
        <title>draft genome sequence of fig (Ficus carica).</title>
        <authorList>
            <person name="Takahashi T."/>
            <person name="Nishimura K."/>
        </authorList>
    </citation>
    <scope>NUCLEOTIDE SEQUENCE</scope>
</reference>
<dbReference type="GO" id="GO:0009507">
    <property type="term" value="C:chloroplast"/>
    <property type="evidence" value="ECO:0007669"/>
    <property type="project" value="UniProtKB-SubCell"/>
</dbReference>
<dbReference type="InterPro" id="IPR001890">
    <property type="entry name" value="RNA-binding_CRM"/>
</dbReference>
<dbReference type="InterPro" id="IPR045278">
    <property type="entry name" value="CRS1/CFM2/CFM3"/>
</dbReference>
<evidence type="ECO:0000256" key="10">
    <source>
        <dbReference type="PROSITE-ProRule" id="PRU00626"/>
    </source>
</evidence>
<dbReference type="PANTHER" id="PTHR31846">
    <property type="entry name" value="CRS1 / YHBY (CRM) DOMAIN-CONTAINING PROTEIN"/>
    <property type="match status" value="1"/>
</dbReference>
<dbReference type="Proteomes" id="UP001187192">
    <property type="component" value="Unassembled WGS sequence"/>
</dbReference>
<dbReference type="Gene3D" id="3.30.110.60">
    <property type="entry name" value="YhbY-like"/>
    <property type="match status" value="1"/>
</dbReference>
<dbReference type="InterPro" id="IPR035920">
    <property type="entry name" value="YhbY-like_sf"/>
</dbReference>
<evidence type="ECO:0000256" key="7">
    <source>
        <dbReference type="ARBA" id="ARBA00022946"/>
    </source>
</evidence>
<evidence type="ECO:0000256" key="4">
    <source>
        <dbReference type="ARBA" id="ARBA00022664"/>
    </source>
</evidence>
<evidence type="ECO:0000256" key="3">
    <source>
        <dbReference type="ARBA" id="ARBA00022640"/>
    </source>
</evidence>
<dbReference type="AlphaFoldDB" id="A0AA87YP38"/>
<dbReference type="SMART" id="SM01103">
    <property type="entry name" value="CRS1_YhbY"/>
    <property type="match status" value="1"/>
</dbReference>
<sequence length="346" mass="39784">MELRQQERKFFILNSKIEKSKRELLKMNAAWKPSEQDADQEMLTEEERECFRKIGLQMQSVLVLGNSPMVKPTLFPPYAGFNPGRRGIFDGVMEGLHQHWKHREVAKVITMQRYFWRVMYTAKLLEAESGGVLISVEKLKEGHAIIIYRGKNYRRPLKLISPNLLTKRKALSRSLEMQRIGSLKFFAYQRQRAISDLKVKLDLDATRPEYPVCHLVTQKIKSENTFGAVYPTVPPAANIGMTLSFPLHNFERQKSEVVEQNLGFVSYILDERSLARRHELIDEGTVGSLKTETWKSNSVCMGSYTNTVGFIAKFFSITFGLSQNLYCHHRAVRYLSILNTAVASLT</sequence>
<feature type="domain" description="CRM" evidence="11">
    <location>
        <begin position="41"/>
        <end position="160"/>
    </location>
</feature>
<evidence type="ECO:0000256" key="1">
    <source>
        <dbReference type="ARBA" id="ARBA00004229"/>
    </source>
</evidence>
<dbReference type="SUPFAM" id="SSF75471">
    <property type="entry name" value="YhbY-like"/>
    <property type="match status" value="1"/>
</dbReference>
<evidence type="ECO:0000313" key="13">
    <source>
        <dbReference type="Proteomes" id="UP001187192"/>
    </source>
</evidence>
<keyword evidence="8" id="KW-0508">mRNA splicing</keyword>
<organism evidence="12 13">
    <name type="scientific">Ficus carica</name>
    <name type="common">Common fig</name>
    <dbReference type="NCBI Taxonomy" id="3494"/>
    <lineage>
        <taxon>Eukaryota</taxon>
        <taxon>Viridiplantae</taxon>
        <taxon>Streptophyta</taxon>
        <taxon>Embryophyta</taxon>
        <taxon>Tracheophyta</taxon>
        <taxon>Spermatophyta</taxon>
        <taxon>Magnoliopsida</taxon>
        <taxon>eudicotyledons</taxon>
        <taxon>Gunneridae</taxon>
        <taxon>Pentapetalae</taxon>
        <taxon>rosids</taxon>
        <taxon>fabids</taxon>
        <taxon>Rosales</taxon>
        <taxon>Moraceae</taxon>
        <taxon>Ficeae</taxon>
        <taxon>Ficus</taxon>
    </lineage>
</organism>
<evidence type="ECO:0000256" key="6">
    <source>
        <dbReference type="ARBA" id="ARBA00022884"/>
    </source>
</evidence>
<dbReference type="Pfam" id="PF01985">
    <property type="entry name" value="CRS1_YhbY"/>
    <property type="match status" value="1"/>
</dbReference>
<keyword evidence="5" id="KW-0677">Repeat</keyword>
<proteinExistence type="predicted"/>
<comment type="caution">
    <text evidence="12">The sequence shown here is derived from an EMBL/GenBank/DDBJ whole genome shotgun (WGS) entry which is preliminary data.</text>
</comment>
<dbReference type="GO" id="GO:1990904">
    <property type="term" value="C:ribonucleoprotein complex"/>
    <property type="evidence" value="ECO:0007669"/>
    <property type="project" value="UniProtKB-KW"/>
</dbReference>